<accession>A0AAV0HHE8</accession>
<gene>
    <name evidence="1" type="ORF">LITE_LOCUS4345</name>
</gene>
<name>A0AAV0HHE8_9ROSI</name>
<dbReference type="Proteomes" id="UP001154282">
    <property type="component" value="Unassembled WGS sequence"/>
</dbReference>
<proteinExistence type="predicted"/>
<keyword evidence="2" id="KW-1185">Reference proteome</keyword>
<dbReference type="AlphaFoldDB" id="A0AAV0HHE8"/>
<dbReference type="EMBL" id="CAMGYJ010000002">
    <property type="protein sequence ID" value="CAI0384273.1"/>
    <property type="molecule type" value="Genomic_DNA"/>
</dbReference>
<protein>
    <submittedName>
        <fullName evidence="1">Uncharacterized protein</fullName>
    </submittedName>
</protein>
<sequence>MFSSCCRCSESSNRPCSRTCQSRSVSSQVIYNLLNFFLENYLLS</sequence>
<reference evidence="1" key="1">
    <citation type="submission" date="2022-08" db="EMBL/GenBank/DDBJ databases">
        <authorList>
            <person name="Gutierrez-Valencia J."/>
        </authorList>
    </citation>
    <scope>NUCLEOTIDE SEQUENCE</scope>
</reference>
<evidence type="ECO:0000313" key="1">
    <source>
        <dbReference type="EMBL" id="CAI0384273.1"/>
    </source>
</evidence>
<evidence type="ECO:0000313" key="2">
    <source>
        <dbReference type="Proteomes" id="UP001154282"/>
    </source>
</evidence>
<comment type="caution">
    <text evidence="1">The sequence shown here is derived from an EMBL/GenBank/DDBJ whole genome shotgun (WGS) entry which is preliminary data.</text>
</comment>
<organism evidence="1 2">
    <name type="scientific">Linum tenue</name>
    <dbReference type="NCBI Taxonomy" id="586396"/>
    <lineage>
        <taxon>Eukaryota</taxon>
        <taxon>Viridiplantae</taxon>
        <taxon>Streptophyta</taxon>
        <taxon>Embryophyta</taxon>
        <taxon>Tracheophyta</taxon>
        <taxon>Spermatophyta</taxon>
        <taxon>Magnoliopsida</taxon>
        <taxon>eudicotyledons</taxon>
        <taxon>Gunneridae</taxon>
        <taxon>Pentapetalae</taxon>
        <taxon>rosids</taxon>
        <taxon>fabids</taxon>
        <taxon>Malpighiales</taxon>
        <taxon>Linaceae</taxon>
        <taxon>Linum</taxon>
    </lineage>
</organism>